<protein>
    <recommendedName>
        <fullName evidence="4">Prepilin-type N-terminal cleavage/methylation domain-containing protein</fullName>
    </recommendedName>
</protein>
<evidence type="ECO:0000256" key="1">
    <source>
        <dbReference type="SAM" id="Phobius"/>
    </source>
</evidence>
<feature type="transmembrane region" description="Helical" evidence="1">
    <location>
        <begin position="20"/>
        <end position="38"/>
    </location>
</feature>
<keyword evidence="1" id="KW-1133">Transmembrane helix</keyword>
<name>A0ABS3G8M7_9FLAO</name>
<keyword evidence="3" id="KW-1185">Reference proteome</keyword>
<evidence type="ECO:0000313" key="3">
    <source>
        <dbReference type="Proteomes" id="UP000664044"/>
    </source>
</evidence>
<proteinExistence type="predicted"/>
<dbReference type="RefSeq" id="WP_207036197.1">
    <property type="nucleotide sequence ID" value="NZ_JAFLNL010000012.1"/>
</dbReference>
<reference evidence="2 3" key="1">
    <citation type="submission" date="2021-03" db="EMBL/GenBank/DDBJ databases">
        <title>Muricauda lutimaris sp. nov. and Muricauda ruestringensis sp. nov, two marine members of the Flavobacteriaceae isolated from deep sea sediments of Western Pacific.</title>
        <authorList>
            <person name="Zhao S."/>
            <person name="Liu R."/>
        </authorList>
    </citation>
    <scope>NUCLEOTIDE SEQUENCE [LARGE SCALE GENOMIC DNA]</scope>
    <source>
        <strain evidence="2 3">BC31-1-A7</strain>
    </source>
</reference>
<accession>A0ABS3G8M7</accession>
<keyword evidence="1" id="KW-0472">Membrane</keyword>
<comment type="caution">
    <text evidence="2">The sequence shown here is derived from an EMBL/GenBank/DDBJ whole genome shotgun (WGS) entry which is preliminary data.</text>
</comment>
<keyword evidence="1" id="KW-0812">Transmembrane</keyword>
<dbReference type="EMBL" id="JAFLNL010000012">
    <property type="protein sequence ID" value="MBO0355777.1"/>
    <property type="molecule type" value="Genomic_DNA"/>
</dbReference>
<evidence type="ECO:0008006" key="4">
    <source>
        <dbReference type="Google" id="ProtNLM"/>
    </source>
</evidence>
<organism evidence="2 3">
    <name type="scientific">Flagellimonas aurea</name>
    <dbReference type="NCBI Taxonomy" id="2915619"/>
    <lineage>
        <taxon>Bacteria</taxon>
        <taxon>Pseudomonadati</taxon>
        <taxon>Bacteroidota</taxon>
        <taxon>Flavobacteriia</taxon>
        <taxon>Flavobacteriales</taxon>
        <taxon>Flavobacteriaceae</taxon>
        <taxon>Flagellimonas</taxon>
    </lineage>
</organism>
<evidence type="ECO:0000313" key="2">
    <source>
        <dbReference type="EMBL" id="MBO0355777.1"/>
    </source>
</evidence>
<dbReference type="Proteomes" id="UP000664044">
    <property type="component" value="Unassembled WGS sequence"/>
</dbReference>
<gene>
    <name evidence="2" type="ORF">J0656_17295</name>
</gene>
<sequence>MWYCNSDKIYRKAFTVQELLIAMVVSSLIMGMMYAIYVQLNQQLYAYRDYAQEQMEYNQFKSILASDLFHAHEIEAMEDNVIKLGFKEGRTHEYHFFAHRVVRERTDVLRDTFAIGITAFHWEENQWGTRLRLETELGGIPITMTEVMETPIADQINKMYGHGR</sequence>